<dbReference type="Gene3D" id="3.40.50.620">
    <property type="entry name" value="HUPs"/>
    <property type="match status" value="1"/>
</dbReference>
<dbReference type="InterPro" id="IPR006015">
    <property type="entry name" value="Universal_stress_UspA"/>
</dbReference>
<sequence>MAYKILCPTDGSETARKAAAFAAALARMIPGATITVLTVITVPRSFAGRHFYWRVKEQPEALQKEFTALFREEAARVIEETAALLRAQGVTPETMIREGEPAEEIIKCAQEGGFNQIVIGARGFGMISLVLGNVAYKVVQLSPVPVTIVR</sequence>
<evidence type="ECO:0000259" key="2">
    <source>
        <dbReference type="Pfam" id="PF00582"/>
    </source>
</evidence>
<dbReference type="PANTHER" id="PTHR46268">
    <property type="entry name" value="STRESS RESPONSE PROTEIN NHAX"/>
    <property type="match status" value="1"/>
</dbReference>
<dbReference type="RefSeq" id="WP_123930077.1">
    <property type="nucleotide sequence ID" value="NZ_RKRE01000002.1"/>
</dbReference>
<protein>
    <submittedName>
        <fullName evidence="3">Nucleotide-binding universal stress UspA family protein</fullName>
    </submittedName>
</protein>
<proteinExistence type="inferred from homology"/>
<dbReference type="InterPro" id="IPR014729">
    <property type="entry name" value="Rossmann-like_a/b/a_fold"/>
</dbReference>
<keyword evidence="4" id="KW-1185">Reference proteome</keyword>
<name>A0A3N5AQK8_9THEO</name>
<evidence type="ECO:0000313" key="3">
    <source>
        <dbReference type="EMBL" id="RPF47164.1"/>
    </source>
</evidence>
<dbReference type="EMBL" id="RKRE01000002">
    <property type="protein sequence ID" value="RPF47164.1"/>
    <property type="molecule type" value="Genomic_DNA"/>
</dbReference>
<dbReference type="PANTHER" id="PTHR46268:SF6">
    <property type="entry name" value="UNIVERSAL STRESS PROTEIN UP12"/>
    <property type="match status" value="1"/>
</dbReference>
<reference evidence="3 4" key="1">
    <citation type="submission" date="2018-11" db="EMBL/GenBank/DDBJ databases">
        <title>Genomic Encyclopedia of Type Strains, Phase IV (KMG-IV): sequencing the most valuable type-strain genomes for metagenomic binning, comparative biology and taxonomic classification.</title>
        <authorList>
            <person name="Goeker M."/>
        </authorList>
    </citation>
    <scope>NUCLEOTIDE SEQUENCE [LARGE SCALE GENOMIC DNA]</scope>
    <source>
        <strain evidence="3 4">DSM 102936</strain>
    </source>
</reference>
<dbReference type="SUPFAM" id="SSF52402">
    <property type="entry name" value="Adenine nucleotide alpha hydrolases-like"/>
    <property type="match status" value="1"/>
</dbReference>
<gene>
    <name evidence="3" type="ORF">EDD75_1448</name>
</gene>
<evidence type="ECO:0000313" key="4">
    <source>
        <dbReference type="Proteomes" id="UP000282654"/>
    </source>
</evidence>
<dbReference type="OrthoDB" id="9794782at2"/>
<evidence type="ECO:0000256" key="1">
    <source>
        <dbReference type="ARBA" id="ARBA00008791"/>
    </source>
</evidence>
<dbReference type="PRINTS" id="PR01438">
    <property type="entry name" value="UNVRSLSTRESS"/>
</dbReference>
<dbReference type="AlphaFoldDB" id="A0A3N5AQK8"/>
<dbReference type="CDD" id="cd00293">
    <property type="entry name" value="USP-like"/>
    <property type="match status" value="1"/>
</dbReference>
<dbReference type="Pfam" id="PF00582">
    <property type="entry name" value="Usp"/>
    <property type="match status" value="1"/>
</dbReference>
<comment type="similarity">
    <text evidence="1">Belongs to the universal stress protein A family.</text>
</comment>
<dbReference type="InterPro" id="IPR006016">
    <property type="entry name" value="UspA"/>
</dbReference>
<dbReference type="Proteomes" id="UP000282654">
    <property type="component" value="Unassembled WGS sequence"/>
</dbReference>
<feature type="domain" description="UspA" evidence="2">
    <location>
        <begin position="4"/>
        <end position="150"/>
    </location>
</feature>
<organism evidence="3 4">
    <name type="scientific">Thermodesulfitimonas autotrophica</name>
    <dbReference type="NCBI Taxonomy" id="1894989"/>
    <lineage>
        <taxon>Bacteria</taxon>
        <taxon>Bacillati</taxon>
        <taxon>Bacillota</taxon>
        <taxon>Clostridia</taxon>
        <taxon>Thermoanaerobacterales</taxon>
        <taxon>Thermoanaerobacteraceae</taxon>
        <taxon>Thermodesulfitimonas</taxon>
    </lineage>
</organism>
<comment type="caution">
    <text evidence="3">The sequence shown here is derived from an EMBL/GenBank/DDBJ whole genome shotgun (WGS) entry which is preliminary data.</text>
</comment>
<accession>A0A3N5AQK8</accession>